<dbReference type="GO" id="GO:0030139">
    <property type="term" value="C:endocytic vesicle"/>
    <property type="evidence" value="ECO:0007669"/>
    <property type="project" value="UniProtKB-ARBA"/>
</dbReference>
<organism evidence="9 10">
    <name type="scientific">Jimgerdemannia flammicorona</name>
    <dbReference type="NCBI Taxonomy" id="994334"/>
    <lineage>
        <taxon>Eukaryota</taxon>
        <taxon>Fungi</taxon>
        <taxon>Fungi incertae sedis</taxon>
        <taxon>Mucoromycota</taxon>
        <taxon>Mucoromycotina</taxon>
        <taxon>Endogonomycetes</taxon>
        <taxon>Endogonales</taxon>
        <taxon>Endogonaceae</taxon>
        <taxon>Jimgerdemannia</taxon>
    </lineage>
</organism>
<dbReference type="Gene3D" id="3.40.50.300">
    <property type="entry name" value="P-loop containing nucleotide triphosphate hydrolases"/>
    <property type="match status" value="1"/>
</dbReference>
<dbReference type="PROSITE" id="PS51421">
    <property type="entry name" value="RAS"/>
    <property type="match status" value="1"/>
</dbReference>
<dbReference type="Proteomes" id="UP000274822">
    <property type="component" value="Unassembled WGS sequence"/>
</dbReference>
<dbReference type="SMART" id="SM00175">
    <property type="entry name" value="RAB"/>
    <property type="match status" value="1"/>
</dbReference>
<dbReference type="PROSITE" id="PS51419">
    <property type="entry name" value="RAB"/>
    <property type="match status" value="1"/>
</dbReference>
<evidence type="ECO:0000256" key="3">
    <source>
        <dbReference type="ARBA" id="ARBA00022741"/>
    </source>
</evidence>
<comment type="similarity">
    <text evidence="1">Belongs to the small GTPase superfamily. Rab family.</text>
</comment>
<dbReference type="GO" id="GO:0005770">
    <property type="term" value="C:late endosome"/>
    <property type="evidence" value="ECO:0007669"/>
    <property type="project" value="TreeGrafter"/>
</dbReference>
<evidence type="ECO:0000313" key="10">
    <source>
        <dbReference type="Proteomes" id="UP000274822"/>
    </source>
</evidence>
<evidence type="ECO:0000256" key="8">
    <source>
        <dbReference type="ARBA" id="ARBA00067801"/>
    </source>
</evidence>
<dbReference type="GO" id="GO:0003924">
    <property type="term" value="F:GTPase activity"/>
    <property type="evidence" value="ECO:0007669"/>
    <property type="project" value="InterPro"/>
</dbReference>
<dbReference type="GO" id="GO:0002682">
    <property type="term" value="P:regulation of immune system process"/>
    <property type="evidence" value="ECO:0007669"/>
    <property type="project" value="UniProtKB-ARBA"/>
</dbReference>
<dbReference type="PANTHER" id="PTHR47981">
    <property type="entry name" value="RAB FAMILY"/>
    <property type="match status" value="1"/>
</dbReference>
<dbReference type="SMART" id="SM00173">
    <property type="entry name" value="RAS"/>
    <property type="match status" value="1"/>
</dbReference>
<dbReference type="FunFam" id="3.40.50.300:FF:000751">
    <property type="entry name" value="Rab family GTPase, putative"/>
    <property type="match status" value="1"/>
</dbReference>
<dbReference type="EMBL" id="RBNJ01000180">
    <property type="protein sequence ID" value="RUS35185.1"/>
    <property type="molecule type" value="Genomic_DNA"/>
</dbReference>
<dbReference type="SUPFAM" id="SSF52540">
    <property type="entry name" value="P-loop containing nucleoside triphosphate hydrolases"/>
    <property type="match status" value="1"/>
</dbReference>
<keyword evidence="7" id="KW-0636">Prenylation</keyword>
<comment type="caution">
    <text evidence="9">The sequence shown here is derived from an EMBL/GenBank/DDBJ whole genome shotgun (WGS) entry which is preliminary data.</text>
</comment>
<keyword evidence="2" id="KW-0813">Transport</keyword>
<evidence type="ECO:0000256" key="5">
    <source>
        <dbReference type="ARBA" id="ARBA00023134"/>
    </source>
</evidence>
<dbReference type="PRINTS" id="PR00449">
    <property type="entry name" value="RASTRNSFRMNG"/>
</dbReference>
<dbReference type="AlphaFoldDB" id="A0A433QZM0"/>
<evidence type="ECO:0000256" key="7">
    <source>
        <dbReference type="ARBA" id="ARBA00023289"/>
    </source>
</evidence>
<name>A0A433QZM0_9FUNG</name>
<dbReference type="PROSITE" id="PS51420">
    <property type="entry name" value="RHO"/>
    <property type="match status" value="1"/>
</dbReference>
<keyword evidence="4" id="KW-0653">Protein transport</keyword>
<accession>A0A433QZM0</accession>
<reference evidence="9 10" key="1">
    <citation type="journal article" date="2018" name="New Phytol.">
        <title>Phylogenomics of Endogonaceae and evolution of mycorrhizas within Mucoromycota.</title>
        <authorList>
            <person name="Chang Y."/>
            <person name="Desiro A."/>
            <person name="Na H."/>
            <person name="Sandor L."/>
            <person name="Lipzen A."/>
            <person name="Clum A."/>
            <person name="Barry K."/>
            <person name="Grigoriev I.V."/>
            <person name="Martin F.M."/>
            <person name="Stajich J.E."/>
            <person name="Smith M.E."/>
            <person name="Bonito G."/>
            <person name="Spatafora J.W."/>
        </authorList>
    </citation>
    <scope>NUCLEOTIDE SEQUENCE [LARGE SCALE GENOMIC DNA]</scope>
    <source>
        <strain evidence="9 10">AD002</strain>
    </source>
</reference>
<keyword evidence="6" id="KW-0449">Lipoprotein</keyword>
<dbReference type="GO" id="GO:0015031">
    <property type="term" value="P:protein transport"/>
    <property type="evidence" value="ECO:0007669"/>
    <property type="project" value="UniProtKB-KW"/>
</dbReference>
<proteinExistence type="inferred from homology"/>
<dbReference type="GO" id="GO:0005525">
    <property type="term" value="F:GTP binding"/>
    <property type="evidence" value="ECO:0007669"/>
    <property type="project" value="UniProtKB-KW"/>
</dbReference>
<keyword evidence="10" id="KW-1185">Reference proteome</keyword>
<dbReference type="SMART" id="SM00174">
    <property type="entry name" value="RHO"/>
    <property type="match status" value="1"/>
</dbReference>
<keyword evidence="3" id="KW-0547">Nucleotide-binding</keyword>
<dbReference type="NCBIfam" id="TIGR00231">
    <property type="entry name" value="small_GTP"/>
    <property type="match status" value="1"/>
</dbReference>
<dbReference type="PANTHER" id="PTHR47981:SF20">
    <property type="entry name" value="RAS-RELATED PROTEIN RAB-7A"/>
    <property type="match status" value="1"/>
</dbReference>
<dbReference type="SMART" id="SM00176">
    <property type="entry name" value="RAN"/>
    <property type="match status" value="1"/>
</dbReference>
<dbReference type="InterPro" id="IPR027417">
    <property type="entry name" value="P-loop_NTPase"/>
</dbReference>
<protein>
    <recommendedName>
        <fullName evidence="8">Ras-related protein Rab-7b</fullName>
    </recommendedName>
</protein>
<keyword evidence="5" id="KW-0342">GTP-binding</keyword>
<evidence type="ECO:0000256" key="1">
    <source>
        <dbReference type="ARBA" id="ARBA00006270"/>
    </source>
</evidence>
<dbReference type="InterPro" id="IPR005225">
    <property type="entry name" value="Small_GTP-bd"/>
</dbReference>
<evidence type="ECO:0000256" key="6">
    <source>
        <dbReference type="ARBA" id="ARBA00023288"/>
    </source>
</evidence>
<dbReference type="InterPro" id="IPR001806">
    <property type="entry name" value="Small_GTPase"/>
</dbReference>
<evidence type="ECO:0000313" key="9">
    <source>
        <dbReference type="EMBL" id="RUS35185.1"/>
    </source>
</evidence>
<dbReference type="Pfam" id="PF00071">
    <property type="entry name" value="Ras"/>
    <property type="match status" value="1"/>
</dbReference>
<evidence type="ECO:0000256" key="4">
    <source>
        <dbReference type="ARBA" id="ARBA00022927"/>
    </source>
</evidence>
<sequence length="272" mass="30031">MVRVEVVPRVGVASARGPAVAYYVILKRVSRANNKTESSFLMPKDILKVVIIGDGGVGKTCLRNQFIHKRFTNAYKATIGADFITKEVRTEEGKKVMLQIWDTAGQERFQSLGVAYYRGADACVLVYDVNNFVTFSHLDHWRSEFLKQSSIPYDHSSSPPDFPFILIGNKIDLDDRVVSRRQAKAWSQQYSPRTGPAIPCFEASAKDGTGVEEAFTHIARMVKVPQMELDMTNGDIPGSGRRSNGAFAINYDGPYGYRGGASSGGNKGCCAW</sequence>
<gene>
    <name evidence="9" type="ORF">BC938DRAFT_474393</name>
</gene>
<evidence type="ECO:0000256" key="2">
    <source>
        <dbReference type="ARBA" id="ARBA00022448"/>
    </source>
</evidence>